<evidence type="ECO:0000256" key="2">
    <source>
        <dbReference type="SAM" id="SignalP"/>
    </source>
</evidence>
<gene>
    <name evidence="3" type="ORF">C4F51_07715</name>
</gene>
<feature type="chain" id="PRO_5037828522" description="Zinc resistance-associated protein" evidence="2">
    <location>
        <begin position="21"/>
        <end position="122"/>
    </location>
</feature>
<evidence type="ECO:0000256" key="1">
    <source>
        <dbReference type="SAM" id="MobiDB-lite"/>
    </source>
</evidence>
<evidence type="ECO:0008006" key="5">
    <source>
        <dbReference type="Google" id="ProtNLM"/>
    </source>
</evidence>
<protein>
    <recommendedName>
        <fullName evidence="5">Zinc resistance-associated protein</fullName>
    </recommendedName>
</protein>
<keyword evidence="2" id="KW-0732">Signal</keyword>
<proteinExistence type="predicted"/>
<dbReference type="Proteomes" id="UP000652567">
    <property type="component" value="Unassembled WGS sequence"/>
</dbReference>
<dbReference type="EMBL" id="PRDL01000001">
    <property type="protein sequence ID" value="MBE8717078.1"/>
    <property type="molecule type" value="Genomic_DNA"/>
</dbReference>
<dbReference type="RefSeq" id="WP_193908663.1">
    <property type="nucleotide sequence ID" value="NZ_PRDL01000001.1"/>
</dbReference>
<organism evidence="3 4">
    <name type="scientific">Cellvibrio polysaccharolyticus</name>
    <dbReference type="NCBI Taxonomy" id="2082724"/>
    <lineage>
        <taxon>Bacteria</taxon>
        <taxon>Pseudomonadati</taxon>
        <taxon>Pseudomonadota</taxon>
        <taxon>Gammaproteobacteria</taxon>
        <taxon>Cellvibrionales</taxon>
        <taxon>Cellvibrionaceae</taxon>
        <taxon>Cellvibrio</taxon>
    </lineage>
</organism>
<accession>A0A928V3C9</accession>
<comment type="caution">
    <text evidence="3">The sequence shown here is derived from an EMBL/GenBank/DDBJ whole genome shotgun (WGS) entry which is preliminary data.</text>
</comment>
<sequence length="122" mass="14140">MKKLLIVSLIALGLSSAAFAQDHPARHAGHDNQRLIKALEITDDQLPLVQGILEEYNERRRELMEQQREQFDRINLEQKEALSGVLTAEQLEKLDNLKKPRKGNWRDGKRPYSERDKPADQQ</sequence>
<keyword evidence="4" id="KW-1185">Reference proteome</keyword>
<feature type="region of interest" description="Disordered" evidence="1">
    <location>
        <begin position="97"/>
        <end position="122"/>
    </location>
</feature>
<name>A0A928V3C9_9GAMM</name>
<evidence type="ECO:0000313" key="3">
    <source>
        <dbReference type="EMBL" id="MBE8717078.1"/>
    </source>
</evidence>
<feature type="signal peptide" evidence="2">
    <location>
        <begin position="1"/>
        <end position="20"/>
    </location>
</feature>
<dbReference type="AlphaFoldDB" id="A0A928V3C9"/>
<evidence type="ECO:0000313" key="4">
    <source>
        <dbReference type="Proteomes" id="UP000652567"/>
    </source>
</evidence>
<reference evidence="3" key="1">
    <citation type="submission" date="2018-07" db="EMBL/GenBank/DDBJ databases">
        <title>Genome assembly of strain Ka43.</title>
        <authorList>
            <person name="Kukolya J."/>
            <person name="Nagy I."/>
            <person name="Horvath B."/>
            <person name="Toth A."/>
        </authorList>
    </citation>
    <scope>NUCLEOTIDE SEQUENCE</scope>
    <source>
        <strain evidence="3">KB43</strain>
    </source>
</reference>